<dbReference type="InterPro" id="IPR011051">
    <property type="entry name" value="RmlC_Cupin_sf"/>
</dbReference>
<dbReference type="SUPFAM" id="SSF51182">
    <property type="entry name" value="RmlC-like cupins"/>
    <property type="match status" value="1"/>
</dbReference>
<dbReference type="InterPro" id="IPR051610">
    <property type="entry name" value="GPI/OXD"/>
</dbReference>
<reference evidence="3 4" key="1">
    <citation type="submission" date="2023-04" db="EMBL/GenBank/DDBJ databases">
        <title>Marinoamorphus aggregata gen. nov., sp. Nov., isolate from tissue of brittle star Ophioplocus japonicus.</title>
        <authorList>
            <person name="Kawano K."/>
            <person name="Sawayama S."/>
            <person name="Nakagawa S."/>
        </authorList>
    </citation>
    <scope>NUCLEOTIDE SEQUENCE [LARGE SCALE GENOMIC DNA]</scope>
    <source>
        <strain evidence="3 4">NKW23</strain>
    </source>
</reference>
<dbReference type="InterPro" id="IPR014710">
    <property type="entry name" value="RmlC-like_jellyroll"/>
</dbReference>
<dbReference type="InterPro" id="IPR013096">
    <property type="entry name" value="Cupin_2"/>
</dbReference>
<dbReference type="Gene3D" id="2.60.120.10">
    <property type="entry name" value="Jelly Rolls"/>
    <property type="match status" value="1"/>
</dbReference>
<proteinExistence type="predicted"/>
<organism evidence="3 4">
    <name type="scientific">Paralimibaculum aggregatum</name>
    <dbReference type="NCBI Taxonomy" id="3036245"/>
    <lineage>
        <taxon>Bacteria</taxon>
        <taxon>Pseudomonadati</taxon>
        <taxon>Pseudomonadota</taxon>
        <taxon>Alphaproteobacteria</taxon>
        <taxon>Rhodobacterales</taxon>
        <taxon>Paracoccaceae</taxon>
        <taxon>Paralimibaculum</taxon>
    </lineage>
</organism>
<dbReference type="RefSeq" id="WP_285669520.1">
    <property type="nucleotide sequence ID" value="NZ_BSYI01000001.1"/>
</dbReference>
<gene>
    <name evidence="3" type="ORF">LNKW23_01060</name>
</gene>
<dbReference type="Proteomes" id="UP001239909">
    <property type="component" value="Unassembled WGS sequence"/>
</dbReference>
<accession>A0ABQ6LJQ0</accession>
<keyword evidence="1" id="KW-0479">Metal-binding</keyword>
<dbReference type="Pfam" id="PF07883">
    <property type="entry name" value="Cupin_2"/>
    <property type="match status" value="1"/>
</dbReference>
<sequence length="175" mass="18640">MSAPATQRHVWPAAELETRGFRFGHPLDAEAEAEIVSLARLTGLARTGVNLVRVAPGRRAFPTHRHHREEEWVYVLSGTAEIRIGAALHRLGPGGFAAFPAGGEAHSVRNPGDAEPLLCLMGGETTETEAVDFPDQGKRVIRSAGGARIMPLEDAPFDFFSRTPLPAGAAGEAGE</sequence>
<dbReference type="PANTHER" id="PTHR35848:SF9">
    <property type="entry name" value="SLL1358 PROTEIN"/>
    <property type="match status" value="1"/>
</dbReference>
<protein>
    <recommendedName>
        <fullName evidence="2">Cupin type-2 domain-containing protein</fullName>
    </recommendedName>
</protein>
<feature type="domain" description="Cupin type-2" evidence="2">
    <location>
        <begin position="51"/>
        <end position="121"/>
    </location>
</feature>
<keyword evidence="4" id="KW-1185">Reference proteome</keyword>
<evidence type="ECO:0000313" key="4">
    <source>
        <dbReference type="Proteomes" id="UP001239909"/>
    </source>
</evidence>
<evidence type="ECO:0000256" key="1">
    <source>
        <dbReference type="ARBA" id="ARBA00022723"/>
    </source>
</evidence>
<dbReference type="EMBL" id="BSYI01000001">
    <property type="protein sequence ID" value="GMG80894.1"/>
    <property type="molecule type" value="Genomic_DNA"/>
</dbReference>
<dbReference type="PANTHER" id="PTHR35848">
    <property type="entry name" value="OXALATE-BINDING PROTEIN"/>
    <property type="match status" value="1"/>
</dbReference>
<dbReference type="CDD" id="cd02224">
    <property type="entry name" value="cupin_SPO2919-like"/>
    <property type="match status" value="1"/>
</dbReference>
<evidence type="ECO:0000313" key="3">
    <source>
        <dbReference type="EMBL" id="GMG80894.1"/>
    </source>
</evidence>
<name>A0ABQ6LJQ0_9RHOB</name>
<evidence type="ECO:0000259" key="2">
    <source>
        <dbReference type="Pfam" id="PF07883"/>
    </source>
</evidence>
<comment type="caution">
    <text evidence="3">The sequence shown here is derived from an EMBL/GenBank/DDBJ whole genome shotgun (WGS) entry which is preliminary data.</text>
</comment>